<dbReference type="NCBIfam" id="TIGR00426">
    <property type="entry name" value="competence protein ComEA helix-hairpin-helix repeat region"/>
    <property type="match status" value="1"/>
</dbReference>
<comment type="caution">
    <text evidence="3">The sequence shown here is derived from an EMBL/GenBank/DDBJ whole genome shotgun (WGS) entry which is preliminary data.</text>
</comment>
<dbReference type="RefSeq" id="WP_264724460.1">
    <property type="nucleotide sequence ID" value="NZ_JAPDMX010000002.1"/>
</dbReference>
<proteinExistence type="predicted"/>
<organism evidence="3 4">
    <name type="scientific">Shewanella subflava</name>
    <dbReference type="NCBI Taxonomy" id="2986476"/>
    <lineage>
        <taxon>Bacteria</taxon>
        <taxon>Pseudomonadati</taxon>
        <taxon>Pseudomonadota</taxon>
        <taxon>Gammaproteobacteria</taxon>
        <taxon>Alteromonadales</taxon>
        <taxon>Shewanellaceae</taxon>
        <taxon>Shewanella</taxon>
    </lineage>
</organism>
<evidence type="ECO:0000313" key="3">
    <source>
        <dbReference type="EMBL" id="MCW3171011.1"/>
    </source>
</evidence>
<accession>A0ABT3I4L7</accession>
<dbReference type="EMBL" id="JAPDMX010000002">
    <property type="protein sequence ID" value="MCW3171011.1"/>
    <property type="molecule type" value="Genomic_DNA"/>
</dbReference>
<dbReference type="InterPro" id="IPR051675">
    <property type="entry name" value="Endo/Exo/Phosphatase_dom_1"/>
</dbReference>
<dbReference type="SMART" id="SM00278">
    <property type="entry name" value="HhH1"/>
    <property type="match status" value="2"/>
</dbReference>
<dbReference type="SUPFAM" id="SSF47781">
    <property type="entry name" value="RuvA domain 2-like"/>
    <property type="match status" value="1"/>
</dbReference>
<dbReference type="Pfam" id="PF12836">
    <property type="entry name" value="HHH_3"/>
    <property type="match status" value="1"/>
</dbReference>
<dbReference type="InterPro" id="IPR010994">
    <property type="entry name" value="RuvA_2-like"/>
</dbReference>
<feature type="domain" description="Helix-hairpin-helix DNA-binding motif class 1" evidence="2">
    <location>
        <begin position="59"/>
        <end position="78"/>
    </location>
</feature>
<name>A0ABT3I4L7_9GAMM</name>
<dbReference type="InterPro" id="IPR003583">
    <property type="entry name" value="Hlx-hairpin-Hlx_DNA-bd_motif"/>
</dbReference>
<dbReference type="PANTHER" id="PTHR21180">
    <property type="entry name" value="ENDONUCLEASE/EXONUCLEASE/PHOSPHATASE FAMILY DOMAIN-CONTAINING PROTEIN 1"/>
    <property type="match status" value="1"/>
</dbReference>
<gene>
    <name evidence="3" type="ORF">OHT75_00755</name>
</gene>
<dbReference type="PANTHER" id="PTHR21180:SF32">
    <property type="entry name" value="ENDONUCLEASE_EXONUCLEASE_PHOSPHATASE FAMILY DOMAIN-CONTAINING PROTEIN 1"/>
    <property type="match status" value="1"/>
</dbReference>
<reference evidence="3" key="1">
    <citation type="submission" date="2022-10" db="EMBL/GenBank/DDBJ databases">
        <title>Shewanella flava sp. nov, isolated from the estuary of the Fenhe River into the Yellow River.</title>
        <authorList>
            <person name="Li Y."/>
        </authorList>
    </citation>
    <scope>NUCLEOTIDE SEQUENCE</scope>
    <source>
        <strain evidence="3">FYR11-62</strain>
    </source>
</reference>
<keyword evidence="1" id="KW-0732">Signal</keyword>
<dbReference type="Gene3D" id="1.10.150.280">
    <property type="entry name" value="AF1531-like domain"/>
    <property type="match status" value="1"/>
</dbReference>
<evidence type="ECO:0000256" key="1">
    <source>
        <dbReference type="SAM" id="SignalP"/>
    </source>
</evidence>
<protein>
    <submittedName>
        <fullName evidence="3">Helix-hairpin-helix domain-containing protein</fullName>
    </submittedName>
</protein>
<evidence type="ECO:0000313" key="4">
    <source>
        <dbReference type="Proteomes" id="UP001163714"/>
    </source>
</evidence>
<keyword evidence="4" id="KW-1185">Reference proteome</keyword>
<evidence type="ECO:0000259" key="2">
    <source>
        <dbReference type="SMART" id="SM00278"/>
    </source>
</evidence>
<dbReference type="InterPro" id="IPR004509">
    <property type="entry name" value="Competence_ComEA_HhH"/>
</dbReference>
<dbReference type="Proteomes" id="UP001163714">
    <property type="component" value="Unassembled WGS sequence"/>
</dbReference>
<feature type="signal peptide" evidence="1">
    <location>
        <begin position="1"/>
        <end position="20"/>
    </location>
</feature>
<feature type="chain" id="PRO_5045996486" evidence="1">
    <location>
        <begin position="21"/>
        <end position="111"/>
    </location>
</feature>
<feature type="domain" description="Helix-hairpin-helix DNA-binding motif class 1" evidence="2">
    <location>
        <begin position="89"/>
        <end position="108"/>
    </location>
</feature>
<sequence length="111" mass="11996">MKLSPLSMLAVMAIGLLSFAHINLYAAQETPAKKQVNEKVVEAKSSVTSKVNINKADLAELQSLNGIGEAKAKSIIEYRNKNGKFKDVKQLMEVSGIGEKLLAQNAGRLVI</sequence>